<gene>
    <name evidence="2" type="ORF">CEXT_23891</name>
</gene>
<dbReference type="AlphaFoldDB" id="A0AAV4NV05"/>
<feature type="compositionally biased region" description="Basic and acidic residues" evidence="1">
    <location>
        <begin position="78"/>
        <end position="88"/>
    </location>
</feature>
<organism evidence="2 3">
    <name type="scientific">Caerostris extrusa</name>
    <name type="common">Bark spider</name>
    <name type="synonym">Caerostris bankana</name>
    <dbReference type="NCBI Taxonomy" id="172846"/>
    <lineage>
        <taxon>Eukaryota</taxon>
        <taxon>Metazoa</taxon>
        <taxon>Ecdysozoa</taxon>
        <taxon>Arthropoda</taxon>
        <taxon>Chelicerata</taxon>
        <taxon>Arachnida</taxon>
        <taxon>Araneae</taxon>
        <taxon>Araneomorphae</taxon>
        <taxon>Entelegynae</taxon>
        <taxon>Araneoidea</taxon>
        <taxon>Araneidae</taxon>
        <taxon>Caerostris</taxon>
    </lineage>
</organism>
<comment type="caution">
    <text evidence="2">The sequence shown here is derived from an EMBL/GenBank/DDBJ whole genome shotgun (WGS) entry which is preliminary data.</text>
</comment>
<dbReference type="Proteomes" id="UP001054945">
    <property type="component" value="Unassembled WGS sequence"/>
</dbReference>
<evidence type="ECO:0000313" key="2">
    <source>
        <dbReference type="EMBL" id="GIX88702.1"/>
    </source>
</evidence>
<reference evidence="2 3" key="1">
    <citation type="submission" date="2021-06" db="EMBL/GenBank/DDBJ databases">
        <title>Caerostris extrusa draft genome.</title>
        <authorList>
            <person name="Kono N."/>
            <person name="Arakawa K."/>
        </authorList>
    </citation>
    <scope>NUCLEOTIDE SEQUENCE [LARGE SCALE GENOMIC DNA]</scope>
</reference>
<accession>A0AAV4NV05</accession>
<protein>
    <submittedName>
        <fullName evidence="2">Uncharacterized protein</fullName>
    </submittedName>
</protein>
<keyword evidence="3" id="KW-1185">Reference proteome</keyword>
<dbReference type="EMBL" id="BPLR01021354">
    <property type="protein sequence ID" value="GIX88702.1"/>
    <property type="molecule type" value="Genomic_DNA"/>
</dbReference>
<feature type="region of interest" description="Disordered" evidence="1">
    <location>
        <begin position="75"/>
        <end position="95"/>
    </location>
</feature>
<sequence>MPWSCCGCSGVDLLRCRLGKAEFTESLSFQCPLLLMTSGQNSGLKMTRIFGFYPPKTVNTRHEFSNRSTMADLVDSETSFRQDTRPDKTIPAPTT</sequence>
<proteinExistence type="predicted"/>
<evidence type="ECO:0000256" key="1">
    <source>
        <dbReference type="SAM" id="MobiDB-lite"/>
    </source>
</evidence>
<evidence type="ECO:0000313" key="3">
    <source>
        <dbReference type="Proteomes" id="UP001054945"/>
    </source>
</evidence>
<name>A0AAV4NV05_CAEEX</name>